<gene>
    <name evidence="1" type="ORF">BpHYR1_036694</name>
</gene>
<protein>
    <submittedName>
        <fullName evidence="1">Uncharacterized protein</fullName>
    </submittedName>
</protein>
<comment type="caution">
    <text evidence="1">The sequence shown here is derived from an EMBL/GenBank/DDBJ whole genome shotgun (WGS) entry which is preliminary data.</text>
</comment>
<sequence>MTETMTTIFSEQKSNDFKLYFLAQEFPNEYIYLQNVGFLLPNSNQVLMRSLQKSESLMKNSYHRKLAPRVDLILATYVHCDSNWLMNIKRVLNQGMLNTQLHCLGKDKTNK</sequence>
<evidence type="ECO:0000313" key="1">
    <source>
        <dbReference type="EMBL" id="RNA14654.1"/>
    </source>
</evidence>
<name>A0A3M7QU73_BRAPC</name>
<evidence type="ECO:0000313" key="2">
    <source>
        <dbReference type="Proteomes" id="UP000276133"/>
    </source>
</evidence>
<reference evidence="1 2" key="1">
    <citation type="journal article" date="2018" name="Sci. Rep.">
        <title>Genomic signatures of local adaptation to the degree of environmental predictability in rotifers.</title>
        <authorList>
            <person name="Franch-Gras L."/>
            <person name="Hahn C."/>
            <person name="Garcia-Roger E.M."/>
            <person name="Carmona M.J."/>
            <person name="Serra M."/>
            <person name="Gomez A."/>
        </authorList>
    </citation>
    <scope>NUCLEOTIDE SEQUENCE [LARGE SCALE GENOMIC DNA]</scope>
    <source>
        <strain evidence="1">HYR1</strain>
    </source>
</reference>
<organism evidence="1 2">
    <name type="scientific">Brachionus plicatilis</name>
    <name type="common">Marine rotifer</name>
    <name type="synonym">Brachionus muelleri</name>
    <dbReference type="NCBI Taxonomy" id="10195"/>
    <lineage>
        <taxon>Eukaryota</taxon>
        <taxon>Metazoa</taxon>
        <taxon>Spiralia</taxon>
        <taxon>Gnathifera</taxon>
        <taxon>Rotifera</taxon>
        <taxon>Eurotatoria</taxon>
        <taxon>Monogononta</taxon>
        <taxon>Pseudotrocha</taxon>
        <taxon>Ploima</taxon>
        <taxon>Brachionidae</taxon>
        <taxon>Brachionus</taxon>
    </lineage>
</organism>
<dbReference type="AlphaFoldDB" id="A0A3M7QU73"/>
<proteinExistence type="predicted"/>
<accession>A0A3M7QU73</accession>
<dbReference type="EMBL" id="REGN01005141">
    <property type="protein sequence ID" value="RNA14654.1"/>
    <property type="molecule type" value="Genomic_DNA"/>
</dbReference>
<keyword evidence="2" id="KW-1185">Reference proteome</keyword>
<dbReference type="Proteomes" id="UP000276133">
    <property type="component" value="Unassembled WGS sequence"/>
</dbReference>